<name>A0A2M8F3L6_9BACT</name>
<accession>A0A2M8F3L6</accession>
<dbReference type="Pfam" id="PF11962">
    <property type="entry name" value="Peptidase_G2"/>
    <property type="match status" value="1"/>
</dbReference>
<feature type="domain" description="Peptidase G2 IMC autoproteolytic cleavage" evidence="2">
    <location>
        <begin position="368"/>
        <end position="444"/>
    </location>
</feature>
<reference evidence="4" key="1">
    <citation type="submission" date="2017-09" db="EMBL/GenBank/DDBJ databases">
        <title>Depth-based differentiation of microbial function through sediment-hosted aquifers and enrichment of novel symbionts in the deep terrestrial subsurface.</title>
        <authorList>
            <person name="Probst A.J."/>
            <person name="Ladd B."/>
            <person name="Jarett J.K."/>
            <person name="Geller-Mcgrath D.E."/>
            <person name="Sieber C.M.K."/>
            <person name="Emerson J.B."/>
            <person name="Anantharaman K."/>
            <person name="Thomas B.C."/>
            <person name="Malmstrom R."/>
            <person name="Stieglmeier M."/>
            <person name="Klingl A."/>
            <person name="Woyke T."/>
            <person name="Ryan C.M."/>
            <person name="Banfield J.F."/>
        </authorList>
    </citation>
    <scope>NUCLEOTIDE SEQUENCE [LARGE SCALE GENOMIC DNA]</scope>
</reference>
<proteinExistence type="predicted"/>
<keyword evidence="1" id="KW-1133">Transmembrane helix</keyword>
<evidence type="ECO:0000313" key="3">
    <source>
        <dbReference type="EMBL" id="PJC33877.1"/>
    </source>
</evidence>
<dbReference type="AlphaFoldDB" id="A0A2M8F3L6"/>
<evidence type="ECO:0000313" key="4">
    <source>
        <dbReference type="Proteomes" id="UP000231383"/>
    </source>
</evidence>
<protein>
    <recommendedName>
        <fullName evidence="2">Peptidase G2 IMC autoproteolytic cleavage domain-containing protein</fullName>
    </recommendedName>
</protein>
<evidence type="ECO:0000256" key="1">
    <source>
        <dbReference type="SAM" id="Phobius"/>
    </source>
</evidence>
<dbReference type="Proteomes" id="UP000231383">
    <property type="component" value="Unassembled WGS sequence"/>
</dbReference>
<keyword evidence="1" id="KW-0812">Transmembrane</keyword>
<gene>
    <name evidence="3" type="ORF">CO051_00815</name>
</gene>
<dbReference type="Gene3D" id="2.40.300.10">
    <property type="entry name" value="Head decoration protein D"/>
    <property type="match status" value="1"/>
</dbReference>
<sequence>MIRMKEKIFSQSVVDEYIQKIQNATSLDQLHDFFASSKDWLEWLVSKKAINSTIFHELRRELVREVEQRSHKLNGSQVTKKNRKIPILIVFVAILVGTVAFLFSDFSYIFNSSVKDDSPQVPDKRIIPFRGILKGKDGTAIDSKQDVYFTIYSSPIDGSSLFSGSCVGENGIVPEYNGSFTVTLGSDCGMKPISESIFISHSSLYLGVKIGSEGEIKPRYKISTSGYSRDTALLGGLPAGKTNSSIPYIDQEGSVVIDSESPSIRSTQGVFTIEGQTLVFQTNEQIPGDILFQPGIGGNTSVSSGNFGVGNLTPDRKLSVVGLEPYSSIASIQNLAIVDEVGTSVLDLTLATDPNGSKATFVNFYSGSTNDSIGKRVGSIRLNKGAVVYETTGADIAEYFSVEDGVDFEVGTIITLVQNGVHAGQEDEPVVGVVTDSAGYIGNAGQHTSAVLVGLLGQIEVFVSDINGEIRTGDTIGASIIPGYGAKSNANSEIVGYALENMDAEEKFTQNNCPSGLNNKKINNKMIRCGKLKMLLRPE</sequence>
<evidence type="ECO:0000259" key="2">
    <source>
        <dbReference type="Pfam" id="PF11962"/>
    </source>
</evidence>
<comment type="caution">
    <text evidence="3">The sequence shown here is derived from an EMBL/GenBank/DDBJ whole genome shotgun (WGS) entry which is preliminary data.</text>
</comment>
<dbReference type="EMBL" id="PFSC01000022">
    <property type="protein sequence ID" value="PJC33877.1"/>
    <property type="molecule type" value="Genomic_DNA"/>
</dbReference>
<feature type="transmembrane region" description="Helical" evidence="1">
    <location>
        <begin position="87"/>
        <end position="110"/>
    </location>
</feature>
<organism evidence="3 4">
    <name type="scientific">Candidatus Roizmanbacteria bacterium CG_4_9_14_0_2_um_filter_39_13</name>
    <dbReference type="NCBI Taxonomy" id="1974839"/>
    <lineage>
        <taxon>Bacteria</taxon>
        <taxon>Candidatus Roizmaniibacteriota</taxon>
    </lineage>
</organism>
<keyword evidence="1" id="KW-0472">Membrane</keyword>
<dbReference type="InterPro" id="IPR021865">
    <property type="entry name" value="Peptidase_G2"/>
</dbReference>